<reference evidence="13" key="1">
    <citation type="submission" date="2023-05" db="EMBL/GenBank/DDBJ databases">
        <authorList>
            <person name="L J."/>
        </authorList>
    </citation>
    <scope>NUCLEOTIDE SEQUENCE</scope>
</reference>
<evidence type="ECO:0000256" key="4">
    <source>
        <dbReference type="ARBA" id="ARBA00022833"/>
    </source>
</evidence>
<evidence type="ECO:0000256" key="10">
    <source>
        <dbReference type="PROSITE-ProRule" id="PRU00470"/>
    </source>
</evidence>
<evidence type="ECO:0000256" key="3">
    <source>
        <dbReference type="ARBA" id="ARBA00022771"/>
    </source>
</evidence>
<evidence type="ECO:0000256" key="5">
    <source>
        <dbReference type="ARBA" id="ARBA00023015"/>
    </source>
</evidence>
<accession>A0AA51GEQ1</accession>
<protein>
    <submittedName>
        <fullName evidence="13">Squamosa promter-binding-like protein 19</fullName>
    </submittedName>
</protein>
<keyword evidence="2" id="KW-0479">Metal-binding</keyword>
<keyword evidence="8" id="KW-0539">Nucleus</keyword>
<dbReference type="InterPro" id="IPR044817">
    <property type="entry name" value="SBP-like"/>
</dbReference>
<keyword evidence="4" id="KW-0862">Zinc</keyword>
<dbReference type="AlphaFoldDB" id="A0AA51GEQ1"/>
<dbReference type="InterPro" id="IPR036893">
    <property type="entry name" value="SBP_sf"/>
</dbReference>
<dbReference type="PANTHER" id="PTHR31251">
    <property type="entry name" value="SQUAMOSA PROMOTER-BINDING-LIKE PROTEIN 4"/>
    <property type="match status" value="1"/>
</dbReference>
<evidence type="ECO:0000256" key="1">
    <source>
        <dbReference type="ARBA" id="ARBA00004123"/>
    </source>
</evidence>
<dbReference type="Pfam" id="PF03110">
    <property type="entry name" value="SBP"/>
    <property type="match status" value="1"/>
</dbReference>
<dbReference type="SUPFAM" id="SSF103612">
    <property type="entry name" value="SBT domain"/>
    <property type="match status" value="1"/>
</dbReference>
<dbReference type="Gene3D" id="4.10.1100.10">
    <property type="entry name" value="Transcription factor, SBP-box domain"/>
    <property type="match status" value="1"/>
</dbReference>
<feature type="compositionally biased region" description="Polar residues" evidence="11">
    <location>
        <begin position="291"/>
        <end position="305"/>
    </location>
</feature>
<evidence type="ECO:0000256" key="6">
    <source>
        <dbReference type="ARBA" id="ARBA00023125"/>
    </source>
</evidence>
<dbReference type="PANTHER" id="PTHR31251:SF131">
    <property type="entry name" value="SBP-TYPE DOMAIN-CONTAINING PROTEIN"/>
    <property type="match status" value="1"/>
</dbReference>
<evidence type="ECO:0000313" key="13">
    <source>
        <dbReference type="EMBL" id="WMI30920.1"/>
    </source>
</evidence>
<organism evidence="13">
    <name type="scientific">Diospyros sp. 'deyangshi'</name>
    <dbReference type="NCBI Taxonomy" id="2021615"/>
    <lineage>
        <taxon>Eukaryota</taxon>
        <taxon>Viridiplantae</taxon>
        <taxon>Streptophyta</taxon>
        <taxon>Embryophyta</taxon>
        <taxon>Tracheophyta</taxon>
        <taxon>Spermatophyta</taxon>
        <taxon>Magnoliopsida</taxon>
        <taxon>eudicotyledons</taxon>
        <taxon>Gunneridae</taxon>
        <taxon>Pentapetalae</taxon>
        <taxon>asterids</taxon>
        <taxon>Ericales</taxon>
        <taxon>Ebenaceae</taxon>
        <taxon>Diospyros</taxon>
    </lineage>
</organism>
<evidence type="ECO:0000256" key="7">
    <source>
        <dbReference type="ARBA" id="ARBA00023163"/>
    </source>
</evidence>
<comment type="subcellular location">
    <subcellularLocation>
        <location evidence="1">Nucleus</location>
    </subcellularLocation>
</comment>
<feature type="compositionally biased region" description="Basic and acidic residues" evidence="11">
    <location>
        <begin position="306"/>
        <end position="316"/>
    </location>
</feature>
<keyword evidence="7" id="KW-0804">Transcription</keyword>
<keyword evidence="5" id="KW-0805">Transcription regulation</keyword>
<dbReference type="InterPro" id="IPR004333">
    <property type="entry name" value="SBP_dom"/>
</dbReference>
<gene>
    <name evidence="13" type="primary">SPL19</name>
</gene>
<dbReference type="FunFam" id="4.10.1100.10:FF:000001">
    <property type="entry name" value="Squamosa promoter-binding-like protein 14"/>
    <property type="match status" value="1"/>
</dbReference>
<dbReference type="PROSITE" id="PS51141">
    <property type="entry name" value="ZF_SBP"/>
    <property type="match status" value="1"/>
</dbReference>
<evidence type="ECO:0000256" key="9">
    <source>
        <dbReference type="ARBA" id="ARBA00056472"/>
    </source>
</evidence>
<keyword evidence="3 10" id="KW-0863">Zinc-finger</keyword>
<dbReference type="EMBL" id="OR060854">
    <property type="protein sequence ID" value="WMI30920.1"/>
    <property type="molecule type" value="mRNA"/>
</dbReference>
<evidence type="ECO:0000256" key="2">
    <source>
        <dbReference type="ARBA" id="ARBA00022723"/>
    </source>
</evidence>
<feature type="domain" description="SBP-type" evidence="12">
    <location>
        <begin position="165"/>
        <end position="242"/>
    </location>
</feature>
<evidence type="ECO:0000256" key="8">
    <source>
        <dbReference type="ARBA" id="ARBA00023242"/>
    </source>
</evidence>
<dbReference type="GO" id="GO:0003677">
    <property type="term" value="F:DNA binding"/>
    <property type="evidence" value="ECO:0007669"/>
    <property type="project" value="UniProtKB-KW"/>
</dbReference>
<sequence length="460" mass="50465">MEWNSRTPPGWDIWENVAMFSGKAFEIPKHLQLSTHEIGGEGVGIGSLYSSAGAGFSGLDLGYSSSSKSSVAASADSSLKESGKTFGSFDGLAKAYLSHKEEISGEDENGKFSTMGTSLGKRTYFESICAAASAPKTCLSAIPTSSSSSANMARRCRGPNQSTQTPRCQVEGCNLDLRSAKDYHRRHRICESHSKSPRVIIAGMERRFCQQCSRFHDLSEFDDKKRSCRRRLSDHNARRRRRHPEAIPFSSVRASSLYDGRQPMNLLLNGVPTPVSHHTWQNGCNFKIAQSRDSSNRPTRSVSNDSQRHLSTDEIPKTMSFQSTPPLLASAIYPLMRCPLPNHDVSSSVINCNLDVAPDLGNALSLLSTNSWSLNDPESTSLEHLIPGVNQSSVALPVMHAESQIAALASSQYMRLEQSPAVSRLYSLDLHGNGSSSQFQEYQLLKHSYESGSFFSSQIN</sequence>
<proteinExistence type="evidence at transcript level"/>
<comment type="function">
    <text evidence="9">Probable transcriptional factor. Binds to the promoter of the SQUAMOSA gene.</text>
</comment>
<keyword evidence="6" id="KW-0238">DNA-binding</keyword>
<name>A0AA51GEQ1_9ERIC</name>
<dbReference type="GO" id="GO:0008270">
    <property type="term" value="F:zinc ion binding"/>
    <property type="evidence" value="ECO:0007669"/>
    <property type="project" value="UniProtKB-KW"/>
</dbReference>
<evidence type="ECO:0000259" key="12">
    <source>
        <dbReference type="PROSITE" id="PS51141"/>
    </source>
</evidence>
<dbReference type="GO" id="GO:0005634">
    <property type="term" value="C:nucleus"/>
    <property type="evidence" value="ECO:0007669"/>
    <property type="project" value="UniProtKB-SubCell"/>
</dbReference>
<evidence type="ECO:0000256" key="11">
    <source>
        <dbReference type="SAM" id="MobiDB-lite"/>
    </source>
</evidence>
<feature type="region of interest" description="Disordered" evidence="11">
    <location>
        <begin position="288"/>
        <end position="319"/>
    </location>
</feature>